<comment type="caution">
    <text evidence="2">The sequence shown here is derived from an EMBL/GenBank/DDBJ whole genome shotgun (WGS) entry which is preliminary data.</text>
</comment>
<gene>
    <name evidence="2" type="ORF">CAPSK01_001776</name>
</gene>
<protein>
    <submittedName>
        <fullName evidence="2">Uncharacterized protein</fullName>
    </submittedName>
</protein>
<reference evidence="2 3" key="1">
    <citation type="submission" date="2014-07" db="EMBL/GenBank/DDBJ databases">
        <title>Expanding our view of genomic diversity in Candidatus Accumulibacter clades.</title>
        <authorList>
            <person name="Skennerton C.T."/>
            <person name="Barr J.J."/>
            <person name="Slater F.R."/>
            <person name="Bond P.L."/>
            <person name="Tyson G.W."/>
        </authorList>
    </citation>
    <scope>NUCLEOTIDE SEQUENCE [LARGE SCALE GENOMIC DNA]</scope>
    <source>
        <strain evidence="3">SK-01</strain>
    </source>
</reference>
<proteinExistence type="predicted"/>
<dbReference type="AlphaFoldDB" id="A0A084Y2H7"/>
<feature type="region of interest" description="Disordered" evidence="1">
    <location>
        <begin position="26"/>
        <end position="68"/>
    </location>
</feature>
<dbReference type="RefSeq" id="WP_273703311.1">
    <property type="nucleotide sequence ID" value="NZ_JDSS02000019.1"/>
</dbReference>
<evidence type="ECO:0000256" key="1">
    <source>
        <dbReference type="SAM" id="MobiDB-lite"/>
    </source>
</evidence>
<name>A0A084Y2H7_9PROT</name>
<feature type="region of interest" description="Disordered" evidence="1">
    <location>
        <begin position="309"/>
        <end position="329"/>
    </location>
</feature>
<organism evidence="2 3">
    <name type="scientific">Candidatus Accumulibacter vicinus</name>
    <dbReference type="NCBI Taxonomy" id="2954382"/>
    <lineage>
        <taxon>Bacteria</taxon>
        <taxon>Pseudomonadati</taxon>
        <taxon>Pseudomonadota</taxon>
        <taxon>Betaproteobacteria</taxon>
        <taxon>Candidatus Accumulibacter</taxon>
    </lineage>
</organism>
<evidence type="ECO:0000313" key="2">
    <source>
        <dbReference type="EMBL" id="KFB68921.1"/>
    </source>
</evidence>
<feature type="compositionally biased region" description="Polar residues" evidence="1">
    <location>
        <begin position="517"/>
        <end position="527"/>
    </location>
</feature>
<dbReference type="STRING" id="1457154.CAPSK01_001776"/>
<feature type="compositionally biased region" description="Low complexity" evidence="1">
    <location>
        <begin position="227"/>
        <end position="268"/>
    </location>
</feature>
<feature type="region of interest" description="Disordered" evidence="1">
    <location>
        <begin position="492"/>
        <end position="527"/>
    </location>
</feature>
<accession>A0A084Y2H7</accession>
<feature type="region of interest" description="Disordered" evidence="1">
    <location>
        <begin position="224"/>
        <end position="281"/>
    </location>
</feature>
<evidence type="ECO:0000313" key="3">
    <source>
        <dbReference type="Proteomes" id="UP000019812"/>
    </source>
</evidence>
<dbReference type="EMBL" id="JDSS02000019">
    <property type="protein sequence ID" value="KFB68921.1"/>
    <property type="molecule type" value="Genomic_DNA"/>
</dbReference>
<dbReference type="Proteomes" id="UP000019812">
    <property type="component" value="Unassembled WGS sequence"/>
</dbReference>
<sequence length="884" mass="90625">MKRKQARRCMADGGVIRETPEQMLARMNAKYGLGDAGKSPAPQPSTDQTQRPAASPQPPAQGGLMGKTTDAIGRRNEELKKAANYARGGIMPVVGAGTGTSDSVPVVVAGQDVRLSNGEGAAILPARTMSNPAAVQAVEGIIEATNGKPPVRGARGLAYGGILGQQNQTGISGVWRTGNSFTQTDSGPSIVTPSVAAMPYPAAAQPVSAQPVPTQATTTNIVRNGNSFSAAPPSLSSQALTSPAGQPAPAAGPLVGQAPPVQPTVQQPSPAPAPPTTDAYGNSLAQTQRYQKQLDELQKGPENQVMKLAAGGVIDPEEEKRRKAQAPTAQEVYGPAYRGIAGALSGGTATTPTSAPTAQEVYRGVSAKGLVDAVTPKNNLASHPIYSGVSAQGMIDAVMPGSGQAPAPGAQSAPQPPVVAPATNALRRPVAISAPSQQTQTAPPEVMSLWAGMDTRDERTGLEQERARVAAGRGLADEIRAFNGPSLMTSALVGDGRKPDPARGAQQSTARKIDNSVAAQVPSTTQSDARKIDLAMPAHVPALGPKTTGNARFNPESGTLSFTQPGFDPTKQSFAPGTGAISNTAGKTILLAPSGIAGAVQQPHGAVDAYGNSTARTDQMKAELAQLQANGSQADGPRVSMLQSLPLEQAGRDRFAQFVRQSDADRLAQDLATGGGNARTNAGKIAALHAMRGGIADELGRNAQRDVAGIQGAHQAVIENLRGQNQLANTRLAGQNQFATTGLAGENALAVENLRQSGPEKALSALKLRGEVEDASAKRSATNALQSAIDSGDPSKISTAWKKGIAAGVVKPEQGQVDSYKPITDPMTGEVKGAFNTRTGQAIGSSPITSKDEVARALATGKITKEEVAKRIVAAGGNPKDYGL</sequence>